<feature type="region of interest" description="Disordered" evidence="1">
    <location>
        <begin position="456"/>
        <end position="517"/>
    </location>
</feature>
<feature type="compositionally biased region" description="Pro residues" evidence="1">
    <location>
        <begin position="409"/>
        <end position="423"/>
    </location>
</feature>
<organism evidence="2 3">
    <name type="scientific">Rangifer tarandus platyrhynchus</name>
    <name type="common">Svalbard reindeer</name>
    <dbReference type="NCBI Taxonomy" id="3082113"/>
    <lineage>
        <taxon>Eukaryota</taxon>
        <taxon>Metazoa</taxon>
        <taxon>Chordata</taxon>
        <taxon>Craniata</taxon>
        <taxon>Vertebrata</taxon>
        <taxon>Euteleostomi</taxon>
        <taxon>Mammalia</taxon>
        <taxon>Eutheria</taxon>
        <taxon>Laurasiatheria</taxon>
        <taxon>Artiodactyla</taxon>
        <taxon>Ruminantia</taxon>
        <taxon>Pecora</taxon>
        <taxon>Cervidae</taxon>
        <taxon>Odocoileinae</taxon>
        <taxon>Rangifer</taxon>
    </lineage>
</organism>
<evidence type="ECO:0008006" key="4">
    <source>
        <dbReference type="Google" id="ProtNLM"/>
    </source>
</evidence>
<feature type="region of interest" description="Disordered" evidence="1">
    <location>
        <begin position="304"/>
        <end position="324"/>
    </location>
</feature>
<feature type="compositionally biased region" description="Basic and acidic residues" evidence="1">
    <location>
        <begin position="1"/>
        <end position="11"/>
    </location>
</feature>
<proteinExistence type="predicted"/>
<feature type="region of interest" description="Disordered" evidence="1">
    <location>
        <begin position="168"/>
        <end position="187"/>
    </location>
</feature>
<sequence>MLEKKGHKDHNGTTPDPPPELTCTQALGPHVASADLFPTKASPVPGLTGEPLTRSYSATRNGKCVPIGKAFCAARGWEGGQHTYCVRCLRRCGSCVWGAAGLEDGGINPGSWQFLLQWVRDVRTPHKIPTPPERAAPVSTAGSHCQLLGAERAASGICTEAGGWRALDRPARDAHSPRDKAGPGVSPCGRPRAALVVEAGAERAQRECSCFAQSSVSLFHSLCPAAGSATGTRTGLSEGRFLHPTSAVGGGCPVPGASGGFGPPRELRGPQDCGAWAGISTFPDSEERGPNPFRVNGTACAPLARPAGRPAGTGAMRPAASRSPRPGCEWLFPDRPLPSASVYPEFSSPPRALQKDTCAAKGSYTPAGFLFVPYPECALGAREKRKTHVPGGAPRAASRARRWRGGPQKPLPARPVAPRPIPPSQATHPAEPTLQEARGASCPRAGHVFQRQGPHLLPASGRAEEPRGPAVPERGSKIKGRRVPPLRCGSSCTSRPGSGRVLLDPGSRFPTFAAELA</sequence>
<evidence type="ECO:0000256" key="1">
    <source>
        <dbReference type="SAM" id="MobiDB-lite"/>
    </source>
</evidence>
<evidence type="ECO:0000313" key="3">
    <source>
        <dbReference type="Proteomes" id="UP001176941"/>
    </source>
</evidence>
<name>A0ABN8YQD5_RANTA</name>
<evidence type="ECO:0000313" key="2">
    <source>
        <dbReference type="EMBL" id="CAI9163689.1"/>
    </source>
</evidence>
<feature type="region of interest" description="Disordered" evidence="1">
    <location>
        <begin position="384"/>
        <end position="441"/>
    </location>
</feature>
<dbReference type="EMBL" id="OX459957">
    <property type="protein sequence ID" value="CAI9163689.1"/>
    <property type="molecule type" value="Genomic_DNA"/>
</dbReference>
<feature type="compositionally biased region" description="Basic and acidic residues" evidence="1">
    <location>
        <begin position="168"/>
        <end position="181"/>
    </location>
</feature>
<dbReference type="Proteomes" id="UP001176941">
    <property type="component" value="Chromosome 21"/>
</dbReference>
<accession>A0ABN8YQD5</accession>
<feature type="region of interest" description="Disordered" evidence="1">
    <location>
        <begin position="1"/>
        <end position="22"/>
    </location>
</feature>
<reference evidence="2" key="1">
    <citation type="submission" date="2023-04" db="EMBL/GenBank/DDBJ databases">
        <authorList>
            <consortium name="ELIXIR-Norway"/>
        </authorList>
    </citation>
    <scope>NUCLEOTIDE SEQUENCE [LARGE SCALE GENOMIC DNA]</scope>
</reference>
<gene>
    <name evidence="2" type="ORF">MRATA1EN1_LOCUS12651</name>
</gene>
<keyword evidence="3" id="KW-1185">Reference proteome</keyword>
<protein>
    <recommendedName>
        <fullName evidence="4">Collagen alpha-1(I) chain-like</fullName>
    </recommendedName>
</protein>
<feature type="compositionally biased region" description="Low complexity" evidence="1">
    <location>
        <begin position="304"/>
        <end position="320"/>
    </location>
</feature>